<feature type="active site" evidence="9">
    <location>
        <position position="115"/>
    </location>
</feature>
<dbReference type="PROSITE" id="PS00855">
    <property type="entry name" value="SPASE_II"/>
    <property type="match status" value="1"/>
</dbReference>
<dbReference type="HAMAP" id="MF_00161">
    <property type="entry name" value="LspA"/>
    <property type="match status" value="1"/>
</dbReference>
<reference evidence="12 13" key="1">
    <citation type="submission" date="2024-04" db="EMBL/GenBank/DDBJ databases">
        <authorList>
            <person name="Cremers G."/>
        </authorList>
    </citation>
    <scope>NUCLEOTIDE SEQUENCE [LARGE SCALE GENOMIC DNA]</scope>
    <source>
        <strain evidence="12">MeCH1-AG</strain>
    </source>
</reference>
<keyword evidence="2 9" id="KW-1003">Cell membrane</keyword>
<evidence type="ECO:0000256" key="4">
    <source>
        <dbReference type="ARBA" id="ARBA00022692"/>
    </source>
</evidence>
<evidence type="ECO:0000313" key="13">
    <source>
        <dbReference type="Proteomes" id="UP001497493"/>
    </source>
</evidence>
<evidence type="ECO:0000256" key="7">
    <source>
        <dbReference type="ARBA" id="ARBA00022989"/>
    </source>
</evidence>
<evidence type="ECO:0000256" key="2">
    <source>
        <dbReference type="ARBA" id="ARBA00022475"/>
    </source>
</evidence>
<name>A0ABM9NMA1_9GAMM</name>
<dbReference type="PRINTS" id="PR00781">
    <property type="entry name" value="LIPOSIGPTASE"/>
</dbReference>
<evidence type="ECO:0000256" key="9">
    <source>
        <dbReference type="HAMAP-Rule" id="MF_00161"/>
    </source>
</evidence>
<keyword evidence="4 9" id="KW-0812">Transmembrane</keyword>
<keyword evidence="7 9" id="KW-1133">Transmembrane helix</keyword>
<comment type="catalytic activity">
    <reaction evidence="9 10">
        <text>Release of signal peptides from bacterial membrane prolipoproteins. Hydrolyzes -Xaa-Yaa-Zaa-|-(S,diacylglyceryl)Cys-, in which Xaa is hydrophobic (preferably Leu), and Yaa (Ala or Ser) and Zaa (Gly or Ala) have small, neutral side chains.</text>
        <dbReference type="EC" id="3.4.23.36"/>
    </reaction>
</comment>
<dbReference type="PANTHER" id="PTHR33695:SF1">
    <property type="entry name" value="LIPOPROTEIN SIGNAL PEPTIDASE"/>
    <property type="match status" value="1"/>
</dbReference>
<feature type="transmembrane region" description="Helical" evidence="9">
    <location>
        <begin position="92"/>
        <end position="114"/>
    </location>
</feature>
<evidence type="ECO:0000256" key="1">
    <source>
        <dbReference type="ARBA" id="ARBA00006139"/>
    </source>
</evidence>
<dbReference type="NCBIfam" id="TIGR00077">
    <property type="entry name" value="lspA"/>
    <property type="match status" value="1"/>
</dbReference>
<evidence type="ECO:0000313" key="12">
    <source>
        <dbReference type="EMBL" id="CAL1241776.1"/>
    </source>
</evidence>
<keyword evidence="5 9" id="KW-0064">Aspartyl protease</keyword>
<evidence type="ECO:0000256" key="11">
    <source>
        <dbReference type="RuleBase" id="RU004181"/>
    </source>
</evidence>
<evidence type="ECO:0000256" key="8">
    <source>
        <dbReference type="ARBA" id="ARBA00023136"/>
    </source>
</evidence>
<keyword evidence="3 9" id="KW-0645">Protease</keyword>
<proteinExistence type="inferred from homology"/>
<keyword evidence="8 9" id="KW-0472">Membrane</keyword>
<dbReference type="EMBL" id="OZ026884">
    <property type="protein sequence ID" value="CAL1241776.1"/>
    <property type="molecule type" value="Genomic_DNA"/>
</dbReference>
<protein>
    <recommendedName>
        <fullName evidence="9">Lipoprotein signal peptidase</fullName>
        <ecNumber evidence="9">3.4.23.36</ecNumber>
    </recommendedName>
    <alternativeName>
        <fullName evidence="9">Prolipoprotein signal peptidase</fullName>
    </alternativeName>
    <alternativeName>
        <fullName evidence="9">Signal peptidase II</fullName>
        <shortName evidence="9">SPase II</shortName>
    </alternativeName>
</protein>
<feature type="active site" evidence="9">
    <location>
        <position position="133"/>
    </location>
</feature>
<dbReference type="EC" id="3.4.23.36" evidence="9"/>
<keyword evidence="6 9" id="KW-0378">Hydrolase</keyword>
<comment type="subcellular location">
    <subcellularLocation>
        <location evidence="9">Cell membrane</location>
        <topology evidence="9">Multi-pass membrane protein</topology>
    </subcellularLocation>
</comment>
<keyword evidence="12" id="KW-0449">Lipoprotein</keyword>
<feature type="transmembrane region" description="Helical" evidence="9">
    <location>
        <begin position="62"/>
        <end position="80"/>
    </location>
</feature>
<comment type="caution">
    <text evidence="9">Lacks conserved residue(s) required for the propagation of feature annotation.</text>
</comment>
<dbReference type="Proteomes" id="UP001497493">
    <property type="component" value="Chromosome"/>
</dbReference>
<comment type="pathway">
    <text evidence="9">Protein modification; lipoprotein biosynthesis (signal peptide cleavage).</text>
</comment>
<evidence type="ECO:0000256" key="10">
    <source>
        <dbReference type="RuleBase" id="RU000594"/>
    </source>
</evidence>
<sequence length="166" mass="18731">MLRWLWLSALVIALDQLTKRLIDASMDVYQSIALLPSFQLTYLRNQGAAFSFLAQAGGWQRWFFIALAVAASAFICHWLYRLERGRCWEAAAWALILGGALGNLIDRIVYGYVIDFLDVYYGEWHWPAFNVADSAITVGVALLLIDAVRPRRSVAGTDPEHTRDPP</sequence>
<evidence type="ECO:0000256" key="3">
    <source>
        <dbReference type="ARBA" id="ARBA00022670"/>
    </source>
</evidence>
<dbReference type="InterPro" id="IPR001872">
    <property type="entry name" value="Peptidase_A8"/>
</dbReference>
<comment type="similarity">
    <text evidence="1 9 11">Belongs to the peptidase A8 family.</text>
</comment>
<comment type="function">
    <text evidence="9 10">This protein specifically catalyzes the removal of signal peptides from prolipoproteins.</text>
</comment>
<dbReference type="PANTHER" id="PTHR33695">
    <property type="entry name" value="LIPOPROTEIN SIGNAL PEPTIDASE"/>
    <property type="match status" value="1"/>
</dbReference>
<dbReference type="Pfam" id="PF01252">
    <property type="entry name" value="Peptidase_A8"/>
    <property type="match status" value="1"/>
</dbReference>
<keyword evidence="13" id="KW-1185">Reference proteome</keyword>
<accession>A0ABM9NMA1</accession>
<evidence type="ECO:0000256" key="5">
    <source>
        <dbReference type="ARBA" id="ARBA00022750"/>
    </source>
</evidence>
<feature type="transmembrane region" description="Helical" evidence="9">
    <location>
        <begin position="126"/>
        <end position="145"/>
    </location>
</feature>
<evidence type="ECO:0000256" key="6">
    <source>
        <dbReference type="ARBA" id="ARBA00022801"/>
    </source>
</evidence>
<dbReference type="GO" id="GO:0004190">
    <property type="term" value="F:aspartic-type endopeptidase activity"/>
    <property type="evidence" value="ECO:0007669"/>
    <property type="project" value="UniProtKB-EC"/>
</dbReference>
<organism evidence="12 13">
    <name type="scientific">Candidatus Methylocalor cossyra</name>
    <dbReference type="NCBI Taxonomy" id="3108543"/>
    <lineage>
        <taxon>Bacteria</taxon>
        <taxon>Pseudomonadati</taxon>
        <taxon>Pseudomonadota</taxon>
        <taxon>Gammaproteobacteria</taxon>
        <taxon>Methylococcales</taxon>
        <taxon>Methylococcaceae</taxon>
        <taxon>Candidatus Methylocalor</taxon>
    </lineage>
</organism>
<dbReference type="RefSeq" id="WP_348759950.1">
    <property type="nucleotide sequence ID" value="NZ_OZ026884.1"/>
</dbReference>
<gene>
    <name evidence="9 12" type="primary">lspA</name>
    <name evidence="12" type="ORF">MECH1_V1_3000</name>
</gene>